<dbReference type="InterPro" id="IPR046342">
    <property type="entry name" value="CBS_dom_sf"/>
</dbReference>
<protein>
    <submittedName>
        <fullName evidence="4">Hemolysin-like protein</fullName>
    </submittedName>
</protein>
<evidence type="ECO:0000256" key="1">
    <source>
        <dbReference type="PROSITE-ProRule" id="PRU00703"/>
    </source>
</evidence>
<evidence type="ECO:0000313" key="5">
    <source>
        <dbReference type="Proteomes" id="UP000281393"/>
    </source>
</evidence>
<gene>
    <name evidence="4" type="primary">corC_2</name>
    <name evidence="4" type="ORF">NCTC7102_04195</name>
</gene>
<evidence type="ECO:0000259" key="3">
    <source>
        <dbReference type="PROSITE" id="PS51371"/>
    </source>
</evidence>
<dbReference type="AlphaFoldDB" id="A0A447JL77"/>
<evidence type="ECO:0000313" key="4">
    <source>
        <dbReference type="EMBL" id="VDY44258.1"/>
    </source>
</evidence>
<accession>A0A447JL77</accession>
<dbReference type="PROSITE" id="PS51371">
    <property type="entry name" value="CBS"/>
    <property type="match status" value="1"/>
</dbReference>
<dbReference type="EMBL" id="LR133909">
    <property type="protein sequence ID" value="VDY44258.1"/>
    <property type="molecule type" value="Genomic_DNA"/>
</dbReference>
<dbReference type="Gene3D" id="3.90.1280.20">
    <property type="match status" value="1"/>
</dbReference>
<dbReference type="InterPro" id="IPR000644">
    <property type="entry name" value="CBS_dom"/>
</dbReference>
<sequence>MITLKRNQTLDECLDVIIESAHSRFPVISEDKDHIEGILMAKDLLPFMRSDGRSLQHGQSVTHRGCRTGKQTG</sequence>
<keyword evidence="1" id="KW-0129">CBS domain</keyword>
<name>A0A447JL77_SALET</name>
<evidence type="ECO:0000256" key="2">
    <source>
        <dbReference type="SAM" id="MobiDB-lite"/>
    </source>
</evidence>
<reference evidence="4 5" key="1">
    <citation type="submission" date="2018-12" db="EMBL/GenBank/DDBJ databases">
        <authorList>
            <consortium name="Pathogen Informatics"/>
        </authorList>
    </citation>
    <scope>NUCLEOTIDE SEQUENCE [LARGE SCALE GENOMIC DNA]</scope>
    <source>
        <strain evidence="4 5">NCTC7102</strain>
    </source>
</reference>
<feature type="region of interest" description="Disordered" evidence="2">
    <location>
        <begin position="54"/>
        <end position="73"/>
    </location>
</feature>
<organism evidence="4 5">
    <name type="scientific">Salmonella enterica subsp. enterica serovar Daytona</name>
    <dbReference type="NCBI Taxonomy" id="1962639"/>
    <lineage>
        <taxon>Bacteria</taxon>
        <taxon>Pseudomonadati</taxon>
        <taxon>Pseudomonadota</taxon>
        <taxon>Gammaproteobacteria</taxon>
        <taxon>Enterobacterales</taxon>
        <taxon>Enterobacteriaceae</taxon>
        <taxon>Salmonella</taxon>
    </lineage>
</organism>
<feature type="domain" description="CBS" evidence="3">
    <location>
        <begin position="1"/>
        <end position="55"/>
    </location>
</feature>
<dbReference type="Proteomes" id="UP000281393">
    <property type="component" value="Chromosome"/>
</dbReference>
<proteinExistence type="predicted"/>
<dbReference type="SUPFAM" id="SSF54631">
    <property type="entry name" value="CBS-domain pair"/>
    <property type="match status" value="1"/>
</dbReference>
<dbReference type="Pfam" id="PF00571">
    <property type="entry name" value="CBS"/>
    <property type="match status" value="1"/>
</dbReference>